<organism evidence="1 2">
    <name type="scientific">Rhododendron molle</name>
    <name type="common">Chinese azalea</name>
    <name type="synonym">Azalea mollis</name>
    <dbReference type="NCBI Taxonomy" id="49168"/>
    <lineage>
        <taxon>Eukaryota</taxon>
        <taxon>Viridiplantae</taxon>
        <taxon>Streptophyta</taxon>
        <taxon>Embryophyta</taxon>
        <taxon>Tracheophyta</taxon>
        <taxon>Spermatophyta</taxon>
        <taxon>Magnoliopsida</taxon>
        <taxon>eudicotyledons</taxon>
        <taxon>Gunneridae</taxon>
        <taxon>Pentapetalae</taxon>
        <taxon>asterids</taxon>
        <taxon>Ericales</taxon>
        <taxon>Ericaceae</taxon>
        <taxon>Ericoideae</taxon>
        <taxon>Rhodoreae</taxon>
        <taxon>Rhododendron</taxon>
    </lineage>
</organism>
<reference evidence="1" key="1">
    <citation type="submission" date="2022-02" db="EMBL/GenBank/DDBJ databases">
        <title>Plant Genome Project.</title>
        <authorList>
            <person name="Zhang R.-G."/>
        </authorList>
    </citation>
    <scope>NUCLEOTIDE SEQUENCE</scope>
    <source>
        <strain evidence="1">AT1</strain>
    </source>
</reference>
<sequence>MQSLFGTRLPSIIGGSDAFVFPMTSILHAGRYHLSSPEPNGDYCTYHKFERTMRGMQGALIVASCFQMLIGFLGVWGNVVRFLTPLFMVPLMTFTGLGLYYVGFQMLQTEIEKAFHNTGQSVVTTLDLKMKNTLHDKTSNIHKDLLLKDY</sequence>
<name>A0ACC0NPQ1_RHOML</name>
<protein>
    <submittedName>
        <fullName evidence="1">Uncharacterized protein</fullName>
    </submittedName>
</protein>
<dbReference type="Proteomes" id="UP001062846">
    <property type="component" value="Chromosome 5"/>
</dbReference>
<gene>
    <name evidence="1" type="ORF">RHMOL_Rhmol05G0157900</name>
</gene>
<evidence type="ECO:0000313" key="2">
    <source>
        <dbReference type="Proteomes" id="UP001062846"/>
    </source>
</evidence>
<proteinExistence type="predicted"/>
<evidence type="ECO:0000313" key="1">
    <source>
        <dbReference type="EMBL" id="KAI8555221.1"/>
    </source>
</evidence>
<comment type="caution">
    <text evidence="1">The sequence shown here is derived from an EMBL/GenBank/DDBJ whole genome shotgun (WGS) entry which is preliminary data.</text>
</comment>
<keyword evidence="2" id="KW-1185">Reference proteome</keyword>
<accession>A0ACC0NPQ1</accession>
<dbReference type="EMBL" id="CM046392">
    <property type="protein sequence ID" value="KAI8555221.1"/>
    <property type="molecule type" value="Genomic_DNA"/>
</dbReference>